<reference evidence="1 2" key="1">
    <citation type="submission" date="2020-07" db="EMBL/GenBank/DDBJ databases">
        <title>Sequencing the genomes of 1000 actinobacteria strains.</title>
        <authorList>
            <person name="Klenk H.-P."/>
        </authorList>
    </citation>
    <scope>NUCLEOTIDE SEQUENCE [LARGE SCALE GENOMIC DNA]</scope>
    <source>
        <strain evidence="1 2">DSM 43814</strain>
    </source>
</reference>
<protein>
    <submittedName>
        <fullName evidence="1">Phosphoribosylaminoimidazole carboxylase (NCAIR synthetase)</fullName>
    </submittedName>
</protein>
<dbReference type="Proteomes" id="UP000631553">
    <property type="component" value="Unassembled WGS sequence"/>
</dbReference>
<sequence>MSYDLTFLCKDDDQSWDQALEALEERVEEDAEAGSPDAEAWAHIVPAAQQFLGDVELHQNAQFFELDHEPTGIQLSLYGAEAGITVPYWYQGSDAAAIVGLIYQLGLIVERHTRLVGYDGQVGLAVAEAADQPQLAVSIFDQVAQSFARRGIASPSNDN</sequence>
<evidence type="ECO:0000313" key="2">
    <source>
        <dbReference type="Proteomes" id="UP000631553"/>
    </source>
</evidence>
<name>A0ABX2RPV4_9ACTN</name>
<keyword evidence="2" id="KW-1185">Reference proteome</keyword>
<proteinExistence type="predicted"/>
<organism evidence="1 2">
    <name type="scientific">Micromonospora purpureochromogenes</name>
    <dbReference type="NCBI Taxonomy" id="47872"/>
    <lineage>
        <taxon>Bacteria</taxon>
        <taxon>Bacillati</taxon>
        <taxon>Actinomycetota</taxon>
        <taxon>Actinomycetes</taxon>
        <taxon>Micromonosporales</taxon>
        <taxon>Micromonosporaceae</taxon>
        <taxon>Micromonospora</taxon>
    </lineage>
</organism>
<dbReference type="RefSeq" id="WP_179803438.1">
    <property type="nucleotide sequence ID" value="NZ_JACCCQ010000001.1"/>
</dbReference>
<evidence type="ECO:0000313" key="1">
    <source>
        <dbReference type="EMBL" id="NYF57314.1"/>
    </source>
</evidence>
<gene>
    <name evidence="1" type="ORF">HDA35_003145</name>
</gene>
<dbReference type="EMBL" id="JACCCQ010000001">
    <property type="protein sequence ID" value="NYF57314.1"/>
    <property type="molecule type" value="Genomic_DNA"/>
</dbReference>
<comment type="caution">
    <text evidence="1">The sequence shown here is derived from an EMBL/GenBank/DDBJ whole genome shotgun (WGS) entry which is preliminary data.</text>
</comment>
<accession>A0ABX2RPV4</accession>